<dbReference type="KEGG" id="ptx:ABW99_11950"/>
<dbReference type="InterPro" id="IPR015421">
    <property type="entry name" value="PyrdxlP-dep_Trfase_major"/>
</dbReference>
<dbReference type="CDD" id="cd00609">
    <property type="entry name" value="AAT_like"/>
    <property type="match status" value="1"/>
</dbReference>
<dbReference type="PANTHER" id="PTHR46577:SF1">
    <property type="entry name" value="HTH-TYPE TRANSCRIPTIONAL REGULATORY PROTEIN GABR"/>
    <property type="match status" value="1"/>
</dbReference>
<dbReference type="InterPro" id="IPR036390">
    <property type="entry name" value="WH_DNA-bd_sf"/>
</dbReference>
<keyword evidence="7" id="KW-0808">Transferase</keyword>
<dbReference type="Pfam" id="PF00155">
    <property type="entry name" value="Aminotran_1_2"/>
    <property type="match status" value="1"/>
</dbReference>
<dbReference type="SMART" id="SM00345">
    <property type="entry name" value="HTH_GNTR"/>
    <property type="match status" value="1"/>
</dbReference>
<dbReference type="PANTHER" id="PTHR46577">
    <property type="entry name" value="HTH-TYPE TRANSCRIPTIONAL REGULATORY PROTEIN GABR"/>
    <property type="match status" value="1"/>
</dbReference>
<dbReference type="EMBL" id="CP011568">
    <property type="protein sequence ID" value="AKJ68826.1"/>
    <property type="molecule type" value="Genomic_DNA"/>
</dbReference>
<evidence type="ECO:0000256" key="3">
    <source>
        <dbReference type="ARBA" id="ARBA00023015"/>
    </source>
</evidence>
<dbReference type="Proteomes" id="UP000036700">
    <property type="component" value="Chromosome"/>
</dbReference>
<dbReference type="PATRIC" id="fig|445709.3.peg.2544"/>
<dbReference type="RefSeq" id="WP_047214714.1">
    <property type="nucleotide sequence ID" value="NZ_CP011568.3"/>
</dbReference>
<dbReference type="InterPro" id="IPR000524">
    <property type="entry name" value="Tscrpt_reg_HTH_GntR"/>
</dbReference>
<evidence type="ECO:0000256" key="5">
    <source>
        <dbReference type="ARBA" id="ARBA00023163"/>
    </source>
</evidence>
<evidence type="ECO:0000313" key="7">
    <source>
        <dbReference type="EMBL" id="AKJ68826.1"/>
    </source>
</evidence>
<dbReference type="InterPro" id="IPR036388">
    <property type="entry name" value="WH-like_DNA-bd_sf"/>
</dbReference>
<protein>
    <submittedName>
        <fullName evidence="7">2-aminoadipate aminotransferase</fullName>
    </submittedName>
</protein>
<dbReference type="GO" id="GO:0003700">
    <property type="term" value="F:DNA-binding transcription factor activity"/>
    <property type="evidence" value="ECO:0007669"/>
    <property type="project" value="InterPro"/>
</dbReference>
<keyword evidence="2" id="KW-0663">Pyridoxal phosphate</keyword>
<keyword evidence="8" id="KW-1185">Reference proteome</keyword>
<dbReference type="CDD" id="cd07377">
    <property type="entry name" value="WHTH_GntR"/>
    <property type="match status" value="1"/>
</dbReference>
<organism evidence="7 8">
    <name type="scientific">Pandoraea thiooxydans</name>
    <dbReference type="NCBI Taxonomy" id="445709"/>
    <lineage>
        <taxon>Bacteria</taxon>
        <taxon>Pseudomonadati</taxon>
        <taxon>Pseudomonadota</taxon>
        <taxon>Betaproteobacteria</taxon>
        <taxon>Burkholderiales</taxon>
        <taxon>Burkholderiaceae</taxon>
        <taxon>Pandoraea</taxon>
    </lineage>
</organism>
<dbReference type="OrthoDB" id="9804020at2"/>
<dbReference type="InterPro" id="IPR015424">
    <property type="entry name" value="PyrdxlP-dep_Trfase"/>
</dbReference>
<reference evidence="8" key="1">
    <citation type="submission" date="2015-06" db="EMBL/GenBank/DDBJ databases">
        <authorList>
            <person name="Lim Y.L."/>
            <person name="Ee R."/>
            <person name="Yong D."/>
            <person name="How K.Y."/>
            <person name="Yin W.F."/>
            <person name="Chan K.G."/>
        </authorList>
    </citation>
    <scope>NUCLEOTIDE SEQUENCE [LARGE SCALE GENOMIC DNA]</scope>
    <source>
        <strain evidence="8">DSM 25325</strain>
    </source>
</reference>
<keyword evidence="4" id="KW-0238">DNA-binding</keyword>
<feature type="domain" description="HTH gntR-type" evidence="6">
    <location>
        <begin position="22"/>
        <end position="90"/>
    </location>
</feature>
<keyword evidence="7" id="KW-0032">Aminotransferase</keyword>
<keyword evidence="3" id="KW-0805">Transcription regulation</keyword>
<dbReference type="Gene3D" id="3.40.640.10">
    <property type="entry name" value="Type I PLP-dependent aspartate aminotransferase-like (Major domain)"/>
    <property type="match status" value="1"/>
</dbReference>
<dbReference type="PROSITE" id="PS50949">
    <property type="entry name" value="HTH_GNTR"/>
    <property type="match status" value="1"/>
</dbReference>
<dbReference type="PRINTS" id="PR00035">
    <property type="entry name" value="HTHGNTR"/>
</dbReference>
<dbReference type="SUPFAM" id="SSF46785">
    <property type="entry name" value="Winged helix' DNA-binding domain"/>
    <property type="match status" value="1"/>
</dbReference>
<evidence type="ECO:0000256" key="2">
    <source>
        <dbReference type="ARBA" id="ARBA00022898"/>
    </source>
</evidence>
<evidence type="ECO:0000313" key="8">
    <source>
        <dbReference type="Proteomes" id="UP000036700"/>
    </source>
</evidence>
<proteinExistence type="inferred from homology"/>
<accession>A0A0G3EVP3</accession>
<keyword evidence="5" id="KW-0804">Transcription</keyword>
<dbReference type="GO" id="GO:0030170">
    <property type="term" value="F:pyridoxal phosphate binding"/>
    <property type="evidence" value="ECO:0007669"/>
    <property type="project" value="InterPro"/>
</dbReference>
<dbReference type="STRING" id="445709.ABW99_11950"/>
<dbReference type="GO" id="GO:0008483">
    <property type="term" value="F:transaminase activity"/>
    <property type="evidence" value="ECO:0007669"/>
    <property type="project" value="UniProtKB-KW"/>
</dbReference>
<evidence type="ECO:0000256" key="1">
    <source>
        <dbReference type="ARBA" id="ARBA00005384"/>
    </source>
</evidence>
<name>A0A0G3EVP3_9BURK</name>
<evidence type="ECO:0000256" key="4">
    <source>
        <dbReference type="ARBA" id="ARBA00023125"/>
    </source>
</evidence>
<dbReference type="Gene3D" id="1.10.10.10">
    <property type="entry name" value="Winged helix-like DNA-binding domain superfamily/Winged helix DNA-binding domain"/>
    <property type="match status" value="1"/>
</dbReference>
<evidence type="ECO:0000259" key="6">
    <source>
        <dbReference type="PROSITE" id="PS50949"/>
    </source>
</evidence>
<sequence length="504" mass="56159">MASRLSSVLWNQLFQLSAHSGMSLQGQIRQMLVSAILDEQLQPGVPVPSSRELADQLNVARNTVVLAYQQLVDEGYLIARERRGYFVNADMLQGRVARPADAPAPRVALERPGGPAWEPRFMSRPSRQRNIVKPSDWQKYEFPFIYGQFDPALFPTADWRECCMKALSVMEIRDWAPDMIARDDESLIQQVRTRVLPRRGVWANADEIVLTNGAQQALYLVADLLMSPRTTVGMENPGYPDARNIFSMRTPRLVGFPVDEGGLPVSATLGECDYVYITPSHQCPTTTTMPLERREALLALAEKKDFVLIEDDYESENNFSGTPNPALKSLDRNNRVIYVGSLSKSFAPGLRLGYIVAPAELVSELRALRRLMVRHPSAFIQRSFALFLSLGHHDALLRRLAHAYSQRAEALGEALRRHLPEARFVPVAGGASCWVQGPAGLDASLLARQAESHGILIEPGDVFFMGDHPQRDCFRLGFSSIRVDKIDAGIERLGALVRAQLSGK</sequence>
<dbReference type="InterPro" id="IPR004839">
    <property type="entry name" value="Aminotransferase_I/II_large"/>
</dbReference>
<dbReference type="GO" id="GO:0003677">
    <property type="term" value="F:DNA binding"/>
    <property type="evidence" value="ECO:0007669"/>
    <property type="project" value="UniProtKB-KW"/>
</dbReference>
<gene>
    <name evidence="7" type="ORF">ABW99_11950</name>
</gene>
<dbReference type="AlphaFoldDB" id="A0A0G3EVP3"/>
<comment type="similarity">
    <text evidence="1">In the C-terminal section; belongs to the class-I pyridoxal-phosphate-dependent aminotransferase family.</text>
</comment>
<dbReference type="InterPro" id="IPR051446">
    <property type="entry name" value="HTH_trans_reg/aminotransferase"/>
</dbReference>
<dbReference type="SUPFAM" id="SSF53383">
    <property type="entry name" value="PLP-dependent transferases"/>
    <property type="match status" value="1"/>
</dbReference>
<dbReference type="Pfam" id="PF00392">
    <property type="entry name" value="GntR"/>
    <property type="match status" value="1"/>
</dbReference>